<proteinExistence type="predicted"/>
<keyword evidence="2 5" id="KW-0812">Transmembrane</keyword>
<evidence type="ECO:0000256" key="4">
    <source>
        <dbReference type="ARBA" id="ARBA00023136"/>
    </source>
</evidence>
<evidence type="ECO:0000313" key="6">
    <source>
        <dbReference type="EMBL" id="PFG30634.1"/>
    </source>
</evidence>
<evidence type="ECO:0000313" key="7">
    <source>
        <dbReference type="Proteomes" id="UP000221369"/>
    </source>
</evidence>
<dbReference type="Pfam" id="PF01040">
    <property type="entry name" value="UbiA"/>
    <property type="match status" value="1"/>
</dbReference>
<feature type="transmembrane region" description="Helical" evidence="5">
    <location>
        <begin position="159"/>
        <end position="184"/>
    </location>
</feature>
<sequence length="299" mass="31461">MTPTSKTTATLRTLLITSRPLSWINTAYPFAAAYVLGTGRVDAALIVGTLFFLVPYNLAMYGINDVFDYESDLANPRKGGAEGAKLPPGLHRTTLVAAGVAAAPFIVVLAMFGLQHPLSLAVLAVSLFAVLAYSVRGLRFKEIPVLDSVTSSTHFVTPALFGIALAGTTMTVPLALAMLAFFLWGMASHAFGAVQDIGPDRAAGIGSIATVFGAATTVRLAFALWGVAGLLMLAAPWPANLAALGAVPYLLAVAPYLSITDDTAESSNRAWRRFLMINYAVGFGITILLIVCTMRGMFA</sequence>
<evidence type="ECO:0000256" key="3">
    <source>
        <dbReference type="ARBA" id="ARBA00022989"/>
    </source>
</evidence>
<dbReference type="GO" id="GO:0016020">
    <property type="term" value="C:membrane"/>
    <property type="evidence" value="ECO:0007669"/>
    <property type="project" value="UniProtKB-SubCell"/>
</dbReference>
<evidence type="ECO:0000256" key="5">
    <source>
        <dbReference type="SAM" id="Phobius"/>
    </source>
</evidence>
<accession>A0A2A9DVL9</accession>
<comment type="caution">
    <text evidence="6">The sequence shown here is derived from an EMBL/GenBank/DDBJ whole genome shotgun (WGS) entry which is preliminary data.</text>
</comment>
<keyword evidence="4 5" id="KW-0472">Membrane</keyword>
<feature type="transmembrane region" description="Helical" evidence="5">
    <location>
        <begin position="21"/>
        <end position="37"/>
    </location>
</feature>
<dbReference type="Gene3D" id="1.10.357.140">
    <property type="entry name" value="UbiA prenyltransferase"/>
    <property type="match status" value="1"/>
</dbReference>
<feature type="transmembrane region" description="Helical" evidence="5">
    <location>
        <begin position="204"/>
        <end position="234"/>
    </location>
</feature>
<feature type="transmembrane region" description="Helical" evidence="5">
    <location>
        <begin position="279"/>
        <end position="298"/>
    </location>
</feature>
<dbReference type="RefSeq" id="WP_098407066.1">
    <property type="nucleotide sequence ID" value="NZ_PDJE01000001.1"/>
</dbReference>
<dbReference type="AlphaFoldDB" id="A0A2A9DVL9"/>
<dbReference type="CDD" id="cd13966">
    <property type="entry name" value="PT_UbiA_4"/>
    <property type="match status" value="1"/>
</dbReference>
<evidence type="ECO:0000256" key="1">
    <source>
        <dbReference type="ARBA" id="ARBA00004141"/>
    </source>
</evidence>
<comment type="subcellular location">
    <subcellularLocation>
        <location evidence="1">Membrane</location>
        <topology evidence="1">Multi-pass membrane protein</topology>
    </subcellularLocation>
</comment>
<keyword evidence="7" id="KW-1185">Reference proteome</keyword>
<evidence type="ECO:0000256" key="2">
    <source>
        <dbReference type="ARBA" id="ARBA00022692"/>
    </source>
</evidence>
<feature type="transmembrane region" description="Helical" evidence="5">
    <location>
        <begin position="43"/>
        <end position="63"/>
    </location>
</feature>
<dbReference type="GO" id="GO:0016765">
    <property type="term" value="F:transferase activity, transferring alkyl or aryl (other than methyl) groups"/>
    <property type="evidence" value="ECO:0007669"/>
    <property type="project" value="InterPro"/>
</dbReference>
<organism evidence="6 7">
    <name type="scientific">Paramicrobacterium agarici</name>
    <dbReference type="NCBI Taxonomy" id="630514"/>
    <lineage>
        <taxon>Bacteria</taxon>
        <taxon>Bacillati</taxon>
        <taxon>Actinomycetota</taxon>
        <taxon>Actinomycetes</taxon>
        <taxon>Micrococcales</taxon>
        <taxon>Microbacteriaceae</taxon>
        <taxon>Paramicrobacterium</taxon>
    </lineage>
</organism>
<keyword evidence="6" id="KW-0808">Transferase</keyword>
<feature type="transmembrane region" description="Helical" evidence="5">
    <location>
        <begin position="120"/>
        <end position="138"/>
    </location>
</feature>
<dbReference type="NCBIfam" id="NF009608">
    <property type="entry name" value="PRK13105.1"/>
    <property type="match status" value="1"/>
</dbReference>
<dbReference type="Proteomes" id="UP000221369">
    <property type="component" value="Unassembled WGS sequence"/>
</dbReference>
<protein>
    <submittedName>
        <fullName evidence="6">4-hydroxybenzoate polyprenyltransferase</fullName>
    </submittedName>
</protein>
<dbReference type="InterPro" id="IPR000537">
    <property type="entry name" value="UbiA_prenyltransferase"/>
</dbReference>
<dbReference type="Gene3D" id="1.20.120.1780">
    <property type="entry name" value="UbiA prenyltransferase"/>
    <property type="match status" value="1"/>
</dbReference>
<dbReference type="InterPro" id="IPR044878">
    <property type="entry name" value="UbiA_sf"/>
</dbReference>
<gene>
    <name evidence="6" type="ORF">ATJ78_1569</name>
</gene>
<feature type="transmembrane region" description="Helical" evidence="5">
    <location>
        <begin position="241"/>
        <end position="259"/>
    </location>
</feature>
<feature type="transmembrane region" description="Helical" evidence="5">
    <location>
        <begin position="95"/>
        <end position="114"/>
    </location>
</feature>
<dbReference type="EMBL" id="PDJE01000001">
    <property type="protein sequence ID" value="PFG30634.1"/>
    <property type="molecule type" value="Genomic_DNA"/>
</dbReference>
<name>A0A2A9DVL9_9MICO</name>
<keyword evidence="3 5" id="KW-1133">Transmembrane helix</keyword>
<reference evidence="6 7" key="1">
    <citation type="submission" date="2017-10" db="EMBL/GenBank/DDBJ databases">
        <title>Sequencing the genomes of 1000 actinobacteria strains.</title>
        <authorList>
            <person name="Klenk H.-P."/>
        </authorList>
    </citation>
    <scope>NUCLEOTIDE SEQUENCE [LARGE SCALE GENOMIC DNA]</scope>
    <source>
        <strain evidence="6 7">DSM 21798</strain>
    </source>
</reference>